<protein>
    <recommendedName>
        <fullName evidence="1">Phytase-like domain-containing protein</fullName>
    </recommendedName>
</protein>
<reference evidence="2 3" key="1">
    <citation type="submission" date="2023-07" db="EMBL/GenBank/DDBJ databases">
        <title>Genomic Encyclopedia of Type Strains, Phase IV (KMG-IV): sequencing the most valuable type-strain genomes for metagenomic binning, comparative biology and taxonomic classification.</title>
        <authorList>
            <person name="Goeker M."/>
        </authorList>
    </citation>
    <scope>NUCLEOTIDE SEQUENCE [LARGE SCALE GENOMIC DNA]</scope>
    <source>
        <strain evidence="2 3">DSM 19619</strain>
    </source>
</reference>
<dbReference type="InterPro" id="IPR027372">
    <property type="entry name" value="Phytase-like_dom"/>
</dbReference>
<name>A0ABU0JPB0_9HYPH</name>
<dbReference type="PANTHER" id="PTHR37957">
    <property type="entry name" value="BLR7070 PROTEIN"/>
    <property type="match status" value="1"/>
</dbReference>
<sequence length="501" mass="52815">MTPVERPCHCAVTRSSYPNFVRTGAADRDAGCRGPPLGLLNLCTAPHKSDPTMRSLLLLTAASLLVTPVHAETVTVLKAPEIVIGDFTPPAPGAKTLHLTVGFGSALFRDPKAPAGTVFGLADRGANLTCDDAKDVYGVEPEVACPALGGLKAGEGRLYPSPDYQIAIYELKLDPAAKTFAVTRTIPLKTPAGKPVSGLLNPLKVAKTEKGRDGAGRPLPADPNAIDAEGLVRLPDGRFFVSEENATGIVEVSADGTITRRFVPAGTEGDYAAADYPVVGSLPAILAKRNSNRGLESLALSEDGRFLYTLVQNPLANPDGKTYNGAVNTRLLKIEIGKAADGMTTLIPVAEFVYQLDDWQAFKALGATDATKPSSLRISEMLHLGNEHFAVDERTDQIAKIFEISLQGATNILGTLWDDAATTPSLEQTKDLAAAKIAPVTKVERLVASSLGDKAAYPAKIEGMALDAEGSLVLINDNDFGITGEETRVLIVKDSGIGPRS</sequence>
<dbReference type="Pfam" id="PF13449">
    <property type="entry name" value="Phytase-like"/>
    <property type="match status" value="1"/>
</dbReference>
<gene>
    <name evidence="2" type="ORF">QO011_008520</name>
</gene>
<accession>A0ABU0JPB0</accession>
<proteinExistence type="predicted"/>
<dbReference type="PANTHER" id="PTHR37957:SF1">
    <property type="entry name" value="PHYTASE-LIKE DOMAIN-CONTAINING PROTEIN"/>
    <property type="match status" value="1"/>
</dbReference>
<comment type="caution">
    <text evidence="2">The sequence shown here is derived from an EMBL/GenBank/DDBJ whole genome shotgun (WGS) entry which is preliminary data.</text>
</comment>
<evidence type="ECO:0000313" key="3">
    <source>
        <dbReference type="Proteomes" id="UP001242480"/>
    </source>
</evidence>
<organism evidence="2 3">
    <name type="scientific">Labrys wisconsinensis</name>
    <dbReference type="NCBI Taxonomy" id="425677"/>
    <lineage>
        <taxon>Bacteria</taxon>
        <taxon>Pseudomonadati</taxon>
        <taxon>Pseudomonadota</taxon>
        <taxon>Alphaproteobacteria</taxon>
        <taxon>Hyphomicrobiales</taxon>
        <taxon>Xanthobacteraceae</taxon>
        <taxon>Labrys</taxon>
    </lineage>
</organism>
<evidence type="ECO:0000313" key="2">
    <source>
        <dbReference type="EMBL" id="MDQ0475470.1"/>
    </source>
</evidence>
<dbReference type="Proteomes" id="UP001242480">
    <property type="component" value="Unassembled WGS sequence"/>
</dbReference>
<dbReference type="RefSeq" id="WP_307286733.1">
    <property type="nucleotide sequence ID" value="NZ_JAUSVX010000044.1"/>
</dbReference>
<feature type="domain" description="Phytase-like" evidence="1">
    <location>
        <begin position="165"/>
        <end position="480"/>
    </location>
</feature>
<keyword evidence="3" id="KW-1185">Reference proteome</keyword>
<evidence type="ECO:0000259" key="1">
    <source>
        <dbReference type="Pfam" id="PF13449"/>
    </source>
</evidence>
<dbReference type="EMBL" id="JAUSVX010000044">
    <property type="protein sequence ID" value="MDQ0475470.1"/>
    <property type="molecule type" value="Genomic_DNA"/>
</dbReference>